<reference evidence="2" key="1">
    <citation type="journal article" date="2020" name="Nature">
        <title>Giant virus diversity and host interactions through global metagenomics.</title>
        <authorList>
            <person name="Schulz F."/>
            <person name="Roux S."/>
            <person name="Paez-Espino D."/>
            <person name="Jungbluth S."/>
            <person name="Walsh D.A."/>
            <person name="Denef V.J."/>
            <person name="McMahon K.D."/>
            <person name="Konstantinidis K.T."/>
            <person name="Eloe-Fadrosh E.A."/>
            <person name="Kyrpides N.C."/>
            <person name="Woyke T."/>
        </authorList>
    </citation>
    <scope>NUCLEOTIDE SEQUENCE</scope>
    <source>
        <strain evidence="2">GVMAG-M-3300027759-42</strain>
    </source>
</reference>
<evidence type="ECO:0000313" key="2">
    <source>
        <dbReference type="EMBL" id="QHU26987.1"/>
    </source>
</evidence>
<name>A0A6C0L995_9ZZZZ</name>
<protein>
    <submittedName>
        <fullName evidence="2">Uncharacterized protein</fullName>
    </submittedName>
</protein>
<dbReference type="EMBL" id="MN740447">
    <property type="protein sequence ID" value="QHU26987.1"/>
    <property type="molecule type" value="Genomic_DNA"/>
</dbReference>
<organism evidence="2">
    <name type="scientific">viral metagenome</name>
    <dbReference type="NCBI Taxonomy" id="1070528"/>
    <lineage>
        <taxon>unclassified sequences</taxon>
        <taxon>metagenomes</taxon>
        <taxon>organismal metagenomes</taxon>
    </lineage>
</organism>
<proteinExistence type="predicted"/>
<feature type="region of interest" description="Disordered" evidence="1">
    <location>
        <begin position="85"/>
        <end position="150"/>
    </location>
</feature>
<sequence>MSSNSTFSHGDVNMCMAFPGLRIIHHPDGTKSLSYHSSEPVRQEQIEAATFFAEPPSPRKSFLDNYGAHNFPVIKSFNGMYIGPELQPVSDPKSETEPAAGGGAAPKSDSEPAAGGGAASKSEPEPAATGGEAPKHKHKPAGKRIPYPEFTDLSDEEKQTWLRREIREAIHVPFEGLDYLLTLDNKGRRKSPRNVFLNSLGMTRLETINLQQCIVGYGRKKAEIVLAHVKEIING</sequence>
<evidence type="ECO:0000256" key="1">
    <source>
        <dbReference type="SAM" id="MobiDB-lite"/>
    </source>
</evidence>
<dbReference type="AlphaFoldDB" id="A0A6C0L995"/>
<accession>A0A6C0L995</accession>